<dbReference type="RefSeq" id="WP_024912792.1">
    <property type="nucleotide sequence ID" value="NZ_CP007044.2"/>
</dbReference>
<organism evidence="2 3">
    <name type="scientific">Chania multitudinisentens RB-25</name>
    <dbReference type="NCBI Taxonomy" id="1441930"/>
    <lineage>
        <taxon>Bacteria</taxon>
        <taxon>Pseudomonadati</taxon>
        <taxon>Pseudomonadota</taxon>
        <taxon>Gammaproteobacteria</taxon>
        <taxon>Enterobacterales</taxon>
        <taxon>Yersiniaceae</taxon>
        <taxon>Chania</taxon>
    </lineage>
</organism>
<dbReference type="EMBL" id="CP007044">
    <property type="protein sequence ID" value="AHG20378.1"/>
    <property type="molecule type" value="Genomic_DNA"/>
</dbReference>
<dbReference type="GO" id="GO:0000287">
    <property type="term" value="F:magnesium ion binding"/>
    <property type="evidence" value="ECO:0007669"/>
    <property type="project" value="TreeGrafter"/>
</dbReference>
<dbReference type="SUPFAM" id="SSF56784">
    <property type="entry name" value="HAD-like"/>
    <property type="match status" value="1"/>
</dbReference>
<dbReference type="InterPro" id="IPR036412">
    <property type="entry name" value="HAD-like_sf"/>
</dbReference>
<dbReference type="InterPro" id="IPR050582">
    <property type="entry name" value="HAD-like_SerB"/>
</dbReference>
<dbReference type="PANTHER" id="PTHR43344">
    <property type="entry name" value="PHOSPHOSERINE PHOSPHATASE"/>
    <property type="match status" value="1"/>
</dbReference>
<dbReference type="InterPro" id="IPR023214">
    <property type="entry name" value="HAD_sf"/>
</dbReference>
<keyword evidence="2" id="KW-0378">Hydrolase</keyword>
<evidence type="ECO:0000256" key="1">
    <source>
        <dbReference type="ARBA" id="ARBA00022723"/>
    </source>
</evidence>
<dbReference type="AlphaFoldDB" id="W0L9A7"/>
<dbReference type="Gene3D" id="1.20.1440.100">
    <property type="entry name" value="SG protein - dephosphorylation function"/>
    <property type="match status" value="1"/>
</dbReference>
<name>W0L9A7_9GAMM</name>
<dbReference type="STRING" id="1441930.Z042_12595"/>
<dbReference type="GO" id="GO:0005737">
    <property type="term" value="C:cytoplasm"/>
    <property type="evidence" value="ECO:0007669"/>
    <property type="project" value="TreeGrafter"/>
</dbReference>
<dbReference type="PANTHER" id="PTHR43344:SF14">
    <property type="entry name" value="HAD-IB FAMILY HYDROLASE"/>
    <property type="match status" value="1"/>
</dbReference>
<dbReference type="KEGG" id="sfo:Z042_12595"/>
<keyword evidence="3" id="KW-1185">Reference proteome</keyword>
<dbReference type="OrthoDB" id="9784466at2"/>
<dbReference type="PATRIC" id="fig|1441930.4.peg.2504"/>
<dbReference type="NCBIfam" id="TIGR01490">
    <property type="entry name" value="HAD-SF-IB-hyp1"/>
    <property type="match status" value="1"/>
</dbReference>
<dbReference type="GO" id="GO:0006564">
    <property type="term" value="P:L-serine biosynthetic process"/>
    <property type="evidence" value="ECO:0007669"/>
    <property type="project" value="TreeGrafter"/>
</dbReference>
<dbReference type="InterPro" id="IPR006385">
    <property type="entry name" value="HAD_hydro_SerB1"/>
</dbReference>
<keyword evidence="1" id="KW-0479">Metal-binding</keyword>
<reference evidence="2 3" key="2">
    <citation type="submission" date="2015-03" db="EMBL/GenBank/DDBJ databases">
        <authorList>
            <person name="Chan K.-G."/>
        </authorList>
    </citation>
    <scope>NUCLEOTIDE SEQUENCE [LARGE SCALE GENOMIC DNA]</scope>
    <source>
        <strain evidence="2 3">RB-25</strain>
    </source>
</reference>
<gene>
    <name evidence="2" type="ORF">Z042_12595</name>
</gene>
<dbReference type="Proteomes" id="UP000019030">
    <property type="component" value="Chromosome"/>
</dbReference>
<accession>W0L9A7</accession>
<reference evidence="2 3" key="1">
    <citation type="submission" date="2014-01" db="EMBL/GenBank/DDBJ databases">
        <title>Isolation of Serratia multitudinisentens RB-25 from Ex-Landfill site.</title>
        <authorList>
            <person name="Robson E.H.J."/>
        </authorList>
    </citation>
    <scope>NUCLEOTIDE SEQUENCE [LARGE SCALE GENOMIC DNA]</scope>
    <source>
        <strain evidence="2 3">RB-25</strain>
    </source>
</reference>
<evidence type="ECO:0000313" key="3">
    <source>
        <dbReference type="Proteomes" id="UP000019030"/>
    </source>
</evidence>
<dbReference type="Gene3D" id="3.40.50.1000">
    <property type="entry name" value="HAD superfamily/HAD-like"/>
    <property type="match status" value="1"/>
</dbReference>
<dbReference type="GO" id="GO:0036424">
    <property type="term" value="F:L-phosphoserine phosphatase activity"/>
    <property type="evidence" value="ECO:0007669"/>
    <property type="project" value="TreeGrafter"/>
</dbReference>
<proteinExistence type="predicted"/>
<sequence length="224" mass="25633">MDAKVNRTKRVLSVFDFDGTLTHRDSFIPFLRFAFGKRLFARRLVKLAQPTFRCIRKKLTRDELKEVLIETFLTGVDEHWFRQQAEAFCSAYWARLMRPSGLLAVAAEVNSGAEVTICSASPAMVLQPFADRLGIKLIGTLLEVADGKLTGRITGHNCRCGQKVKRLESIYGQLEEYHLRAWGDTRGDYELLATAQDAHWRHFHPAWSKLRSPVKKLSLAERNR</sequence>
<dbReference type="eggNOG" id="COG0560">
    <property type="taxonomic scope" value="Bacteria"/>
</dbReference>
<dbReference type="CDD" id="cd02612">
    <property type="entry name" value="HAD_PGPPase"/>
    <property type="match status" value="1"/>
</dbReference>
<evidence type="ECO:0000313" key="2">
    <source>
        <dbReference type="EMBL" id="AHG20378.1"/>
    </source>
</evidence>
<dbReference type="NCBIfam" id="TIGR01488">
    <property type="entry name" value="HAD-SF-IB"/>
    <property type="match status" value="1"/>
</dbReference>
<dbReference type="Pfam" id="PF12710">
    <property type="entry name" value="HAD"/>
    <property type="match status" value="1"/>
</dbReference>
<protein>
    <submittedName>
        <fullName evidence="2">HAD family hydrolase</fullName>
    </submittedName>
</protein>
<dbReference type="HOGENOM" id="CLU_052657_2_1_6"/>